<dbReference type="SUPFAM" id="SSF51230">
    <property type="entry name" value="Single hybrid motif"/>
    <property type="match status" value="1"/>
</dbReference>
<dbReference type="CDD" id="cd06850">
    <property type="entry name" value="biotinyl_domain"/>
    <property type="match status" value="1"/>
</dbReference>
<protein>
    <recommendedName>
        <fullName evidence="2">propionyl-CoA carboxylase</fullName>
        <ecNumber evidence="2">6.4.1.3</ecNumber>
    </recommendedName>
</protein>
<keyword evidence="3" id="KW-0460">Magnesium</keyword>
<evidence type="ECO:0000256" key="3">
    <source>
        <dbReference type="ARBA" id="ARBA00022842"/>
    </source>
</evidence>
<dbReference type="EMBL" id="AP023091">
    <property type="protein sequence ID" value="BCE19795.1"/>
    <property type="molecule type" value="Genomic_DNA"/>
</dbReference>
<keyword evidence="5" id="KW-0464">Manganese</keyword>
<sequence>MAKKGGSQQLKDQNRWQLWLIIAVNAVASGRSPARWAVASCSASAAARSGSTARRSCSRVAREGDAIAIRFVDADGKVGNAHLLQSPWKPGDPVWQGTIDGHFVAVQTRPIANGIRLAHQGVEVPVYVWTEAEAASARLMPVMTASDTGKKLLCPMPGLIVSIAVTEGQEVKAGETLAVVEAMKMQNVLRAEQDGTVKKIYATAGGGCADPGVRVIELTALDETDQRPVTLCSTTVMPPLCRGLGATPPAALKIIANRHRRCDACYREIPNHSGVRIVRFIPEMKNHPCKRAARGTDQI</sequence>
<dbReference type="InterPro" id="IPR050709">
    <property type="entry name" value="Biotin_Carboxyl_Carrier/Decarb"/>
</dbReference>
<accession>A0A809WYE0</accession>
<keyword evidence="4" id="KW-0443">Lipid metabolism</keyword>
<dbReference type="InterPro" id="IPR001882">
    <property type="entry name" value="Biotin_BS"/>
</dbReference>
<comment type="catalytic activity">
    <reaction evidence="7">
        <text>propanoyl-CoA + hydrogencarbonate + ATP = (S)-methylmalonyl-CoA + ADP + phosphate + H(+)</text>
        <dbReference type="Rhea" id="RHEA:23720"/>
        <dbReference type="ChEBI" id="CHEBI:15378"/>
        <dbReference type="ChEBI" id="CHEBI:17544"/>
        <dbReference type="ChEBI" id="CHEBI:30616"/>
        <dbReference type="ChEBI" id="CHEBI:43474"/>
        <dbReference type="ChEBI" id="CHEBI:57327"/>
        <dbReference type="ChEBI" id="CHEBI:57392"/>
        <dbReference type="ChEBI" id="CHEBI:456216"/>
        <dbReference type="EC" id="6.4.1.3"/>
    </reaction>
    <physiologicalReaction direction="left-to-right" evidence="7">
        <dbReference type="Rhea" id="RHEA:23721"/>
    </physiologicalReaction>
</comment>
<evidence type="ECO:0000256" key="2">
    <source>
        <dbReference type="ARBA" id="ARBA00013050"/>
    </source>
</evidence>
<dbReference type="PROSITE" id="PS00188">
    <property type="entry name" value="BIOTIN"/>
    <property type="match status" value="1"/>
</dbReference>
<evidence type="ECO:0000256" key="7">
    <source>
        <dbReference type="ARBA" id="ARBA00049495"/>
    </source>
</evidence>
<evidence type="ECO:0000313" key="9">
    <source>
        <dbReference type="EMBL" id="BCE19795.1"/>
    </source>
</evidence>
<keyword evidence="6" id="KW-0092">Biotin</keyword>
<dbReference type="Pfam" id="PF00364">
    <property type="entry name" value="Biotin_lipoyl"/>
    <property type="match status" value="1"/>
</dbReference>
<dbReference type="Gene3D" id="3.30.700.30">
    <property type="match status" value="1"/>
</dbReference>
<feature type="domain" description="Lipoyl-binding" evidence="8">
    <location>
        <begin position="142"/>
        <end position="219"/>
    </location>
</feature>
<name>A0A809WYE0_9BRAD</name>
<reference evidence="10" key="3">
    <citation type="submission" date="2020-05" db="EMBL/GenBank/DDBJ databases">
        <title>Complete genome sequence of Bradyrhizobium diazoefficiens XF4 isolated from soybean nodule.</title>
        <authorList>
            <person name="Noda R."/>
            <person name="Kakizaki K."/>
            <person name="Minamisawa K."/>
        </authorList>
    </citation>
    <scope>NUCLEOTIDE SEQUENCE</scope>
    <source>
        <strain evidence="10">XF4</strain>
    </source>
</reference>
<dbReference type="Pfam" id="PF18140">
    <property type="entry name" value="PCC_BT"/>
    <property type="match status" value="1"/>
</dbReference>
<gene>
    <name evidence="11" type="ORF">XF10B_23710</name>
    <name evidence="9" type="ORF">XF1B_24760</name>
    <name evidence="10" type="ORF">XF4B_23970</name>
</gene>
<reference evidence="11" key="2">
    <citation type="submission" date="2020-05" db="EMBL/GenBank/DDBJ databases">
        <title>Complete genome sequence of Bradyrhizobium diazoefficiens XF10 isolated from soybean nodule.</title>
        <authorList>
            <person name="Noda R."/>
            <person name="Kakizaki K."/>
            <person name="Minamisawa K."/>
        </authorList>
    </citation>
    <scope>NUCLEOTIDE SEQUENCE</scope>
    <source>
        <strain evidence="11">XF10</strain>
    </source>
</reference>
<evidence type="ECO:0000256" key="1">
    <source>
        <dbReference type="ARBA" id="ARBA00005060"/>
    </source>
</evidence>
<evidence type="ECO:0000259" key="8">
    <source>
        <dbReference type="PROSITE" id="PS50968"/>
    </source>
</evidence>
<evidence type="ECO:0000313" key="10">
    <source>
        <dbReference type="EMBL" id="BCE46048.1"/>
    </source>
</evidence>
<dbReference type="PANTHER" id="PTHR45266:SF3">
    <property type="entry name" value="OXALOACETATE DECARBOXYLASE ALPHA CHAIN"/>
    <property type="match status" value="1"/>
</dbReference>
<dbReference type="PROSITE" id="PS50968">
    <property type="entry name" value="BIOTINYL_LIPOYL"/>
    <property type="match status" value="1"/>
</dbReference>
<dbReference type="UniPathway" id="UPA00945">
    <property type="reaction ID" value="UER00908"/>
</dbReference>
<evidence type="ECO:0000256" key="6">
    <source>
        <dbReference type="ARBA" id="ARBA00023267"/>
    </source>
</evidence>
<dbReference type="GO" id="GO:0016042">
    <property type="term" value="P:lipid catabolic process"/>
    <property type="evidence" value="ECO:0007669"/>
    <property type="project" value="UniProtKB-KW"/>
</dbReference>
<dbReference type="InterPro" id="IPR000089">
    <property type="entry name" value="Biotin_lipoyl"/>
</dbReference>
<comment type="pathway">
    <text evidence="1">Metabolic intermediate metabolism; propanoyl-CoA degradation; succinyl-CoA from propanoyl-CoA: step 1/3.</text>
</comment>
<keyword evidence="4" id="KW-0442">Lipid degradation</keyword>
<dbReference type="InterPro" id="IPR041265">
    <property type="entry name" value="PCC_BT"/>
</dbReference>
<organism evidence="9">
    <name type="scientific">Bradyrhizobium diazoefficiens</name>
    <dbReference type="NCBI Taxonomy" id="1355477"/>
    <lineage>
        <taxon>Bacteria</taxon>
        <taxon>Pseudomonadati</taxon>
        <taxon>Pseudomonadota</taxon>
        <taxon>Alphaproteobacteria</taxon>
        <taxon>Hyphomicrobiales</taxon>
        <taxon>Nitrobacteraceae</taxon>
        <taxon>Bradyrhizobium</taxon>
    </lineage>
</organism>
<dbReference type="PANTHER" id="PTHR45266">
    <property type="entry name" value="OXALOACETATE DECARBOXYLASE ALPHA CHAIN"/>
    <property type="match status" value="1"/>
</dbReference>
<evidence type="ECO:0000256" key="4">
    <source>
        <dbReference type="ARBA" id="ARBA00022963"/>
    </source>
</evidence>
<reference evidence="9" key="1">
    <citation type="submission" date="2020-05" db="EMBL/GenBank/DDBJ databases">
        <title>Complete genome sequence of Bradyrhizobium diazoefficiens XF1 isolated from soybean nodule.</title>
        <authorList>
            <person name="Noda R."/>
            <person name="Kakizaki K."/>
            <person name="Minamisawa K."/>
        </authorList>
    </citation>
    <scope>NUCLEOTIDE SEQUENCE</scope>
    <source>
        <strain evidence="9">XF1</strain>
    </source>
</reference>
<dbReference type="AlphaFoldDB" id="A0A809WYE0"/>
<evidence type="ECO:0000256" key="5">
    <source>
        <dbReference type="ARBA" id="ARBA00023211"/>
    </source>
</evidence>
<dbReference type="InterPro" id="IPR011053">
    <property type="entry name" value="Single_hybrid_motif"/>
</dbReference>
<dbReference type="EMBL" id="AP023099">
    <property type="protein sequence ID" value="BCE89573.1"/>
    <property type="molecule type" value="Genomic_DNA"/>
</dbReference>
<dbReference type="EC" id="6.4.1.3" evidence="2"/>
<dbReference type="EMBL" id="AP023094">
    <property type="protein sequence ID" value="BCE46048.1"/>
    <property type="molecule type" value="Genomic_DNA"/>
</dbReference>
<dbReference type="GO" id="GO:0004658">
    <property type="term" value="F:propionyl-CoA carboxylase activity"/>
    <property type="evidence" value="ECO:0007669"/>
    <property type="project" value="UniProtKB-EC"/>
</dbReference>
<proteinExistence type="predicted"/>
<evidence type="ECO:0000313" key="11">
    <source>
        <dbReference type="EMBL" id="BCE89573.1"/>
    </source>
</evidence>
<dbReference type="Gene3D" id="2.40.50.100">
    <property type="match status" value="1"/>
</dbReference>